<feature type="region of interest" description="Disordered" evidence="5">
    <location>
        <begin position="136"/>
        <end position="157"/>
    </location>
</feature>
<feature type="domain" description="Outer membrane protein assembly factor BamE" evidence="6">
    <location>
        <begin position="48"/>
        <end position="115"/>
    </location>
</feature>
<keyword evidence="2 4" id="KW-0472">Membrane</keyword>
<dbReference type="InterPro" id="IPR007450">
    <property type="entry name" value="BamE_dom"/>
</dbReference>
<accession>A0A809S8F6</accession>
<comment type="subunit">
    <text evidence="4">Part of the Bam complex.</text>
</comment>
<dbReference type="RefSeq" id="WP_232526045.1">
    <property type="nucleotide sequence ID" value="NZ_AP021881.1"/>
</dbReference>
<dbReference type="EMBL" id="AP021881">
    <property type="protein sequence ID" value="BBP00192.1"/>
    <property type="molecule type" value="Genomic_DNA"/>
</dbReference>
<dbReference type="GO" id="GO:0051205">
    <property type="term" value="P:protein insertion into membrane"/>
    <property type="evidence" value="ECO:0007669"/>
    <property type="project" value="UniProtKB-UniRule"/>
</dbReference>
<evidence type="ECO:0000256" key="1">
    <source>
        <dbReference type="ARBA" id="ARBA00022729"/>
    </source>
</evidence>
<dbReference type="Pfam" id="PF04355">
    <property type="entry name" value="BamE"/>
    <property type="match status" value="1"/>
</dbReference>
<comment type="similarity">
    <text evidence="4">Belongs to the BamE family.</text>
</comment>
<sequence length="157" mass="17518">MTLQMPVMRVLIISSLFVVGLAGCSHLPSMPKINAQTFSPYKIDIQQGNYVDESMVDKLKLGMTHTQVKFIMGTPLVSDVFHANRWDYIYTYRKDGKLTEQRRVVLIFKDDALESIDKHMGETPVDKPVEAVKPVDAAVQPVKADEKKDLPAAAGAK</sequence>
<evidence type="ECO:0000313" key="8">
    <source>
        <dbReference type="Proteomes" id="UP000463939"/>
    </source>
</evidence>
<comment type="subcellular location">
    <subcellularLocation>
        <location evidence="4">Cell outer membrane</location>
    </subcellularLocation>
</comment>
<dbReference type="Proteomes" id="UP000463939">
    <property type="component" value="Chromosome"/>
</dbReference>
<dbReference type="InterPro" id="IPR026592">
    <property type="entry name" value="BamE"/>
</dbReference>
<protein>
    <recommendedName>
        <fullName evidence="4">Outer membrane protein assembly factor BamE</fullName>
    </recommendedName>
</protein>
<evidence type="ECO:0000259" key="6">
    <source>
        <dbReference type="Pfam" id="PF04355"/>
    </source>
</evidence>
<reference evidence="8" key="1">
    <citation type="submission" date="2019-11" db="EMBL/GenBank/DDBJ databases">
        <title>Isolation and characterization of a novel species in the genus Sulfuriferula.</title>
        <authorList>
            <person name="Mochizuki J."/>
            <person name="Kojima H."/>
            <person name="Fukui M."/>
        </authorList>
    </citation>
    <scope>NUCLEOTIDE SEQUENCE [LARGE SCALE GENOMIC DNA]</scope>
    <source>
        <strain evidence="8">SGTM</strain>
    </source>
</reference>
<keyword evidence="1 4" id="KW-0732">Signal</keyword>
<organism evidence="7 8">
    <name type="scientific">Sulfuriferula nivalis</name>
    <dbReference type="NCBI Taxonomy" id="2675298"/>
    <lineage>
        <taxon>Bacteria</taxon>
        <taxon>Pseudomonadati</taxon>
        <taxon>Pseudomonadota</taxon>
        <taxon>Betaproteobacteria</taxon>
        <taxon>Nitrosomonadales</taxon>
        <taxon>Sulfuricellaceae</taxon>
        <taxon>Sulfuriferula</taxon>
    </lineage>
</organism>
<dbReference type="GO" id="GO:1990063">
    <property type="term" value="C:Bam protein complex"/>
    <property type="evidence" value="ECO:0007669"/>
    <property type="project" value="TreeGrafter"/>
</dbReference>
<keyword evidence="3 4" id="KW-0998">Cell outer membrane</keyword>
<keyword evidence="8" id="KW-1185">Reference proteome</keyword>
<name>A0A809S8F6_9PROT</name>
<dbReference type="GO" id="GO:0030674">
    <property type="term" value="F:protein-macromolecule adaptor activity"/>
    <property type="evidence" value="ECO:0007669"/>
    <property type="project" value="TreeGrafter"/>
</dbReference>
<dbReference type="KEGG" id="sniv:SFSGTM_09000"/>
<evidence type="ECO:0000256" key="4">
    <source>
        <dbReference type="HAMAP-Rule" id="MF_00925"/>
    </source>
</evidence>
<evidence type="ECO:0000256" key="5">
    <source>
        <dbReference type="SAM" id="MobiDB-lite"/>
    </source>
</evidence>
<dbReference type="GO" id="GO:0043165">
    <property type="term" value="P:Gram-negative-bacterium-type cell outer membrane assembly"/>
    <property type="evidence" value="ECO:0007669"/>
    <property type="project" value="UniProtKB-UniRule"/>
</dbReference>
<dbReference type="HAMAP" id="MF_00925">
    <property type="entry name" value="OM_assembly_BamE"/>
    <property type="match status" value="1"/>
</dbReference>
<evidence type="ECO:0000256" key="3">
    <source>
        <dbReference type="ARBA" id="ARBA00023237"/>
    </source>
</evidence>
<comment type="function">
    <text evidence="4">Part of the outer membrane protein assembly complex, which is involved in assembly and insertion of beta-barrel proteins into the outer membrane.</text>
</comment>
<dbReference type="PANTHER" id="PTHR37482:SF1">
    <property type="entry name" value="OUTER MEMBRANE PROTEIN ASSEMBLY FACTOR BAME"/>
    <property type="match status" value="1"/>
</dbReference>
<dbReference type="InterPro" id="IPR037873">
    <property type="entry name" value="BamE-like"/>
</dbReference>
<proteinExistence type="inferred from homology"/>
<dbReference type="PANTHER" id="PTHR37482">
    <property type="entry name" value="OUTER MEMBRANE PROTEIN ASSEMBLY FACTOR BAME"/>
    <property type="match status" value="1"/>
</dbReference>
<dbReference type="AlphaFoldDB" id="A0A809S8F6"/>
<evidence type="ECO:0000313" key="7">
    <source>
        <dbReference type="EMBL" id="BBP00192.1"/>
    </source>
</evidence>
<dbReference type="Gene3D" id="3.30.1450.10">
    <property type="match status" value="1"/>
</dbReference>
<gene>
    <name evidence="4" type="primary">bamE</name>
    <name evidence="7" type="ORF">SFSGTM_09000</name>
</gene>
<evidence type="ECO:0000256" key="2">
    <source>
        <dbReference type="ARBA" id="ARBA00023136"/>
    </source>
</evidence>